<feature type="transmembrane region" description="Helical" evidence="10">
    <location>
        <begin position="163"/>
        <end position="188"/>
    </location>
</feature>
<dbReference type="Pfam" id="PF00005">
    <property type="entry name" value="ABC_tran"/>
    <property type="match status" value="1"/>
</dbReference>
<dbReference type="InterPro" id="IPR056264">
    <property type="entry name" value="R2_ABCA1-4-like"/>
</dbReference>
<accession>R4WD59</accession>
<evidence type="ECO:0000256" key="4">
    <source>
        <dbReference type="ARBA" id="ARBA00022692"/>
    </source>
</evidence>
<dbReference type="GO" id="GO:0016020">
    <property type="term" value="C:membrane"/>
    <property type="evidence" value="ECO:0007669"/>
    <property type="project" value="UniProtKB-SubCell"/>
</dbReference>
<evidence type="ECO:0000256" key="2">
    <source>
        <dbReference type="ARBA" id="ARBA00008869"/>
    </source>
</evidence>
<dbReference type="PROSITE" id="PS50893">
    <property type="entry name" value="ABC_TRANSPORTER_2"/>
    <property type="match status" value="1"/>
</dbReference>
<evidence type="ECO:0000256" key="9">
    <source>
        <dbReference type="ARBA" id="ARBA00023136"/>
    </source>
</evidence>
<feature type="transmembrane region" description="Helical" evidence="10">
    <location>
        <begin position="132"/>
        <end position="151"/>
    </location>
</feature>
<dbReference type="Pfam" id="PF12698">
    <property type="entry name" value="ABC2_membrane_3"/>
    <property type="match status" value="1"/>
</dbReference>
<dbReference type="SUPFAM" id="SSF52540">
    <property type="entry name" value="P-loop containing nucleoside triphosphate hydrolases"/>
    <property type="match status" value="1"/>
</dbReference>
<dbReference type="GO" id="GO:0005524">
    <property type="term" value="F:ATP binding"/>
    <property type="evidence" value="ECO:0007669"/>
    <property type="project" value="UniProtKB-KW"/>
</dbReference>
<dbReference type="EMBL" id="AK417413">
    <property type="protein sequence ID" value="BAN20628.1"/>
    <property type="molecule type" value="mRNA"/>
</dbReference>
<dbReference type="Pfam" id="PF23321">
    <property type="entry name" value="R1_ABCA1"/>
    <property type="match status" value="1"/>
</dbReference>
<dbReference type="FunFam" id="3.40.50.300:FF:002470">
    <property type="entry name" value="ABC transporter, putative"/>
    <property type="match status" value="1"/>
</dbReference>
<evidence type="ECO:0000313" key="12">
    <source>
        <dbReference type="EMBL" id="BAN20628.1"/>
    </source>
</evidence>
<dbReference type="PANTHER" id="PTHR19229">
    <property type="entry name" value="ATP-BINDING CASSETTE TRANSPORTER SUBFAMILY A ABCA"/>
    <property type="match status" value="1"/>
</dbReference>
<keyword evidence="8 10" id="KW-1133">Transmembrane helix</keyword>
<dbReference type="GO" id="GO:0005319">
    <property type="term" value="F:lipid transporter activity"/>
    <property type="evidence" value="ECO:0007669"/>
    <property type="project" value="TreeGrafter"/>
</dbReference>
<dbReference type="GO" id="GO:0016887">
    <property type="term" value="F:ATP hydrolysis activity"/>
    <property type="evidence" value="ECO:0007669"/>
    <property type="project" value="InterPro"/>
</dbReference>
<keyword evidence="6" id="KW-0547">Nucleotide-binding</keyword>
<evidence type="ECO:0000256" key="5">
    <source>
        <dbReference type="ARBA" id="ARBA00022737"/>
    </source>
</evidence>
<evidence type="ECO:0000259" key="11">
    <source>
        <dbReference type="PROSITE" id="PS50893"/>
    </source>
</evidence>
<feature type="domain" description="ABC transporter" evidence="11">
    <location>
        <begin position="310"/>
        <end position="542"/>
    </location>
</feature>
<organism evidence="12">
    <name type="scientific">Riptortus pedestris</name>
    <name type="common">Bean bug</name>
    <dbReference type="NCBI Taxonomy" id="329032"/>
    <lineage>
        <taxon>Eukaryota</taxon>
        <taxon>Metazoa</taxon>
        <taxon>Ecdysozoa</taxon>
        <taxon>Arthropoda</taxon>
        <taxon>Hexapoda</taxon>
        <taxon>Insecta</taxon>
        <taxon>Pterygota</taxon>
        <taxon>Neoptera</taxon>
        <taxon>Paraneoptera</taxon>
        <taxon>Hemiptera</taxon>
        <taxon>Heteroptera</taxon>
        <taxon>Panheteroptera</taxon>
        <taxon>Pentatomomorpha</taxon>
        <taxon>Coreoidea</taxon>
        <taxon>Alydidae</taxon>
        <taxon>Riptortus</taxon>
    </lineage>
</organism>
<evidence type="ECO:0000256" key="10">
    <source>
        <dbReference type="SAM" id="Phobius"/>
    </source>
</evidence>
<dbReference type="InterPro" id="IPR013525">
    <property type="entry name" value="ABC2_TM"/>
</dbReference>
<keyword evidence="5" id="KW-0677">Repeat</keyword>
<proteinExistence type="evidence at transcript level"/>
<name>R4WD59_RIPPE</name>
<comment type="similarity">
    <text evidence="2">Belongs to the ABC transporter superfamily. ABCA family.</text>
</comment>
<keyword evidence="9 10" id="KW-0472">Membrane</keyword>
<feature type="transmembrane region" description="Helical" evidence="10">
    <location>
        <begin position="94"/>
        <end position="120"/>
    </location>
</feature>
<keyword evidence="4 10" id="KW-0812">Transmembrane</keyword>
<dbReference type="SMART" id="SM00382">
    <property type="entry name" value="AAA"/>
    <property type="match status" value="1"/>
</dbReference>
<dbReference type="Gene3D" id="3.40.50.300">
    <property type="entry name" value="P-loop containing nucleotide triphosphate hydrolases"/>
    <property type="match status" value="1"/>
</dbReference>
<dbReference type="InterPro" id="IPR003439">
    <property type="entry name" value="ABC_transporter-like_ATP-bd"/>
</dbReference>
<evidence type="ECO:0000256" key="8">
    <source>
        <dbReference type="ARBA" id="ARBA00022989"/>
    </source>
</evidence>
<keyword evidence="7 12" id="KW-0067">ATP-binding</keyword>
<dbReference type="InterPro" id="IPR026082">
    <property type="entry name" value="ABCA"/>
</dbReference>
<keyword evidence="3" id="KW-0813">Transport</keyword>
<reference evidence="12" key="1">
    <citation type="journal article" date="2013" name="PLoS ONE">
        <title>Gene expression in gut symbiotic organ of stinkbug affected by extracellular bacterial symbiont.</title>
        <authorList>
            <person name="Futahashi R."/>
            <person name="Tanaka K."/>
            <person name="Tanahashi M."/>
            <person name="Nikoh N."/>
            <person name="Kikuchi Y."/>
            <person name="Lee B.L."/>
            <person name="Fukatsu T."/>
        </authorList>
    </citation>
    <scope>NUCLEOTIDE SEQUENCE</scope>
    <source>
        <tissue evidence="12">Midgut</tissue>
    </source>
</reference>
<evidence type="ECO:0000256" key="3">
    <source>
        <dbReference type="ARBA" id="ARBA00022448"/>
    </source>
</evidence>
<feature type="transmembrane region" description="Helical" evidence="10">
    <location>
        <begin position="52"/>
        <end position="74"/>
    </location>
</feature>
<dbReference type="PANTHER" id="PTHR19229:SF36">
    <property type="entry name" value="ATP-BINDING CASSETTE SUB-FAMILY A MEMBER 2"/>
    <property type="match status" value="1"/>
</dbReference>
<sequence length="694" mass="77811">MNAINNVILRSSIPVEKASERDTYGIVTINHPMNFTTKQLSIELIRQGGVTLLHAISVIFALSFVPASFTLYIIEERVSHSKHLQLVSGVNKAIYWLQTFTWDLMAYLISALLCVFIFLAFDEQAYVSPDNLPGLLLLFLLYGWSCIPLMYPISFLFSVPSSAFVGLSCANMFVGVITTVTTFVLAAFDDQELRAIDDVIKELFLVFPHFCLGDGLMKLATNHLAKASLMNLDIEFESNVFEWRYLGKNLLCMFCFGAAFFSLTLAIEYDIFSKLRVNTQIISDNSVDDEDDVADEKRRVALGQTAGDILVIKDLSKIYNWSKVPSVNHISVGVKPGECFGLLGLNGAGKTTTFKMLTGALKPTAGDATVMNYSVVHDINQVRALLGYCPQFDALDPLLTPYEHLVLYARIRNVPSDILQKRVDTCLHRMGLGYYSNKLSKTLSGGNRRKLSTAIALIGNPPLIFLDEPTSGMDPKARRFLWSCIQEIVKEGGCVILTSHSMEECQALCTKLTVMVSGSFKCLGSSQHLKMKYGKGYRIIIRCKEENILKVKDNIAITLPSLKLAEEHYNQLRYEVSGLRLSHVFEEMEILKKSSLVLDYSISQTTLEEVFLRFANEQPDSATGRSGKPSFVKNCLSCCSAKWKCSSLARVVRWAALRLWVGTRGRRFGRPSLATRYLYRRIRHWTASSSWTGR</sequence>
<evidence type="ECO:0000256" key="7">
    <source>
        <dbReference type="ARBA" id="ARBA00022840"/>
    </source>
</evidence>
<dbReference type="InterPro" id="IPR027417">
    <property type="entry name" value="P-loop_NTPase"/>
</dbReference>
<evidence type="ECO:0000256" key="1">
    <source>
        <dbReference type="ARBA" id="ARBA00004141"/>
    </source>
</evidence>
<dbReference type="AlphaFoldDB" id="R4WD59"/>
<evidence type="ECO:0000256" key="6">
    <source>
        <dbReference type="ARBA" id="ARBA00022741"/>
    </source>
</evidence>
<dbReference type="InterPro" id="IPR003593">
    <property type="entry name" value="AAA+_ATPase"/>
</dbReference>
<comment type="subcellular location">
    <subcellularLocation>
        <location evidence="1">Membrane</location>
        <topology evidence="1">Multi-pass membrane protein</topology>
    </subcellularLocation>
</comment>
<feature type="transmembrane region" description="Helical" evidence="10">
    <location>
        <begin position="250"/>
        <end position="269"/>
    </location>
</feature>
<dbReference type="GO" id="GO:0140359">
    <property type="term" value="F:ABC-type transporter activity"/>
    <property type="evidence" value="ECO:0007669"/>
    <property type="project" value="InterPro"/>
</dbReference>
<protein>
    <submittedName>
        <fullName evidence="12">ATP-binding cassette sub-family A member 3, putative</fullName>
    </submittedName>
</protein>
<dbReference type="CDD" id="cd03263">
    <property type="entry name" value="ABC_subfamily_A"/>
    <property type="match status" value="1"/>
</dbReference>